<evidence type="ECO:0000313" key="2">
    <source>
        <dbReference type="EMBL" id="CEM46210.1"/>
    </source>
</evidence>
<organism evidence="2">
    <name type="scientific">Chromera velia CCMP2878</name>
    <dbReference type="NCBI Taxonomy" id="1169474"/>
    <lineage>
        <taxon>Eukaryota</taxon>
        <taxon>Sar</taxon>
        <taxon>Alveolata</taxon>
        <taxon>Colpodellida</taxon>
        <taxon>Chromeraceae</taxon>
        <taxon>Chromera</taxon>
    </lineage>
</organism>
<feature type="compositionally biased region" description="Polar residues" evidence="1">
    <location>
        <begin position="132"/>
        <end position="150"/>
    </location>
</feature>
<name>A0A0G4HPB2_9ALVE</name>
<dbReference type="EMBL" id="CDMZ01003399">
    <property type="protein sequence ID" value="CEM46210.1"/>
    <property type="molecule type" value="Genomic_DNA"/>
</dbReference>
<dbReference type="VEuPathDB" id="CryptoDB:Cvel_7812"/>
<gene>
    <name evidence="2" type="ORF">Cvel_7812</name>
</gene>
<feature type="region of interest" description="Disordered" evidence="1">
    <location>
        <begin position="112"/>
        <end position="170"/>
    </location>
</feature>
<feature type="compositionally biased region" description="Basic and acidic residues" evidence="1">
    <location>
        <begin position="118"/>
        <end position="130"/>
    </location>
</feature>
<protein>
    <submittedName>
        <fullName evidence="2">Uncharacterized protein</fullName>
    </submittedName>
</protein>
<feature type="region of interest" description="Disordered" evidence="1">
    <location>
        <begin position="313"/>
        <end position="350"/>
    </location>
</feature>
<dbReference type="AlphaFoldDB" id="A0A0G4HPB2"/>
<accession>A0A0G4HPB2</accession>
<reference evidence="2" key="1">
    <citation type="submission" date="2014-11" db="EMBL/GenBank/DDBJ databases">
        <authorList>
            <person name="Otto D Thomas"/>
            <person name="Naeem Raeece"/>
        </authorList>
    </citation>
    <scope>NUCLEOTIDE SEQUENCE</scope>
</reference>
<proteinExistence type="predicted"/>
<sequence>MSDSDVDWLTDTDSDCVADDFRAYRGPDILVIPEPSVSGEHREKLEWSLPQFFSSLPQDDAAHILCRLGPLTHSLERFSVSGKWSDQGWGNQKSRLFLSLIRPLSSFSSASSAASLRPKAEANDSGREETDPTAQSETIKTSLASVSSSGRIAEAETETRGNWNSPLPPSPPSFERLVRIDLFGIAAHREREDEKTFSQDSDLVKALHPGDFLQIEFTVGGGGGHEIHVKELKLIGTCDLWSRAGWLVRLLVLLETGRASVREPEWVHDTDPAELKSKSLSELADWIGSRAAPSGDLRLLSLLRRLVKVTRRGSDSEPSKSFSGGGCGKGESMTSSENGKSSMKAREGLQLQSRPARLVVSFF</sequence>
<evidence type="ECO:0000256" key="1">
    <source>
        <dbReference type="SAM" id="MobiDB-lite"/>
    </source>
</evidence>